<gene>
    <name evidence="1" type="ORF">LCGC14_2179840</name>
</gene>
<organism evidence="1">
    <name type="scientific">marine sediment metagenome</name>
    <dbReference type="NCBI Taxonomy" id="412755"/>
    <lineage>
        <taxon>unclassified sequences</taxon>
        <taxon>metagenomes</taxon>
        <taxon>ecological metagenomes</taxon>
    </lineage>
</organism>
<accession>A0A0F9DMM5</accession>
<comment type="caution">
    <text evidence="1">The sequence shown here is derived from an EMBL/GenBank/DDBJ whole genome shotgun (WGS) entry which is preliminary data.</text>
</comment>
<feature type="non-terminal residue" evidence="1">
    <location>
        <position position="1"/>
    </location>
</feature>
<reference evidence="1" key="1">
    <citation type="journal article" date="2015" name="Nature">
        <title>Complex archaea that bridge the gap between prokaryotes and eukaryotes.</title>
        <authorList>
            <person name="Spang A."/>
            <person name="Saw J.H."/>
            <person name="Jorgensen S.L."/>
            <person name="Zaremba-Niedzwiedzka K."/>
            <person name="Martijn J."/>
            <person name="Lind A.E."/>
            <person name="van Eijk R."/>
            <person name="Schleper C."/>
            <person name="Guy L."/>
            <person name="Ettema T.J."/>
        </authorList>
    </citation>
    <scope>NUCLEOTIDE SEQUENCE</scope>
</reference>
<name>A0A0F9DMM5_9ZZZZ</name>
<dbReference type="SUPFAM" id="SSF51735">
    <property type="entry name" value="NAD(P)-binding Rossmann-fold domains"/>
    <property type="match status" value="1"/>
</dbReference>
<sequence>AYLSGLRNRLFDSGVHVMTVKPGFVNTGMTRDMNLPAALTSAPERVARDIFRGCRSGKDCLYTAWYWRFIMLAIRHIPEGVFKRMNL</sequence>
<dbReference type="InterPro" id="IPR036291">
    <property type="entry name" value="NAD(P)-bd_dom_sf"/>
</dbReference>
<dbReference type="Gene3D" id="3.40.50.720">
    <property type="entry name" value="NAD(P)-binding Rossmann-like Domain"/>
    <property type="match status" value="1"/>
</dbReference>
<proteinExistence type="predicted"/>
<protein>
    <recommendedName>
        <fullName evidence="2">Short-chain dehydrogenase/reductase SDR</fullName>
    </recommendedName>
</protein>
<dbReference type="AlphaFoldDB" id="A0A0F9DMM5"/>
<dbReference type="EMBL" id="LAZR01028321">
    <property type="protein sequence ID" value="KKL62969.1"/>
    <property type="molecule type" value="Genomic_DNA"/>
</dbReference>
<evidence type="ECO:0008006" key="2">
    <source>
        <dbReference type="Google" id="ProtNLM"/>
    </source>
</evidence>
<evidence type="ECO:0000313" key="1">
    <source>
        <dbReference type="EMBL" id="KKL62969.1"/>
    </source>
</evidence>